<sequence>MSADEDISNELLALAGDGEADQPRKKRRQTGADRNGSAKKRRPNDTTDDDLESEEGTGPVDPYPLEGKYIDEKDRERLMDMTELDREEELAQRLERQQQYLDSIRLGKMHKIAMGQATSDDDDAVSNAAKRKHVAPGTNKTKAKKLDELKAKRAAHAARNTKREETRRAMSSDSGSGSDMEESDEEEEGQVTRWDEHEDRHRESPAKGEEKIDKADLETVRLTRDLIEKWCYMPKFHELAVGCWVRFLVGPGDEGRPVYRVCQITGLTPESPVTYKIQDVLYNQQALLQHGSSTRAFNLDRVSNSPFTDREFDRLVAQCATDNVKLPTKHDIEKKLGQLEEARHRIPSEGEITAMIARKHRISGKGNANQAYAEKSRLHQERALALARRDQEEVKRLDALIQSQGASSPAPNNIQDSLAKVNERNRKANLDRIRKAEAAEAEERRRLGGLRPPVVRKLHSTGNTPVLGPQDISKEIIQPLALDGGGLLTPGAVTPSGGMSPSPKKAAPRLESKLATSIDLDLGDF</sequence>
<comment type="subcellular location">
    <subcellularLocation>
        <location evidence="1">Nucleus</location>
    </subcellularLocation>
</comment>
<dbReference type="OrthoDB" id="166375at2759"/>
<keyword evidence="3" id="KW-0804">Transcription</keyword>
<keyword evidence="4" id="KW-0539">Nucleus</keyword>
<gene>
    <name evidence="7" type="ORF">CALVIDRAFT_543008</name>
</gene>
<name>A0A167G2G2_CALVF</name>
<feature type="region of interest" description="Disordered" evidence="5">
    <location>
        <begin position="402"/>
        <end position="426"/>
    </location>
</feature>
<dbReference type="STRING" id="1330018.A0A167G2G2"/>
<evidence type="ECO:0000256" key="2">
    <source>
        <dbReference type="ARBA" id="ARBA00023015"/>
    </source>
</evidence>
<feature type="region of interest" description="Disordered" evidence="5">
    <location>
        <begin position="488"/>
        <end position="512"/>
    </location>
</feature>
<dbReference type="Gene3D" id="3.90.70.200">
    <property type="entry name" value="Plus-3 domain"/>
    <property type="match status" value="1"/>
</dbReference>
<dbReference type="GO" id="GO:1990269">
    <property type="term" value="F:RNA polymerase II C-terminal domain phosphoserine binding"/>
    <property type="evidence" value="ECO:0007669"/>
    <property type="project" value="TreeGrafter"/>
</dbReference>
<feature type="domain" description="Plus3" evidence="6">
    <location>
        <begin position="211"/>
        <end position="344"/>
    </location>
</feature>
<proteinExistence type="predicted"/>
<keyword evidence="2" id="KW-0805">Transcription regulation</keyword>
<protein>
    <submittedName>
        <fullName evidence="7">Plus-3-domain-containing protein</fullName>
    </submittedName>
</protein>
<dbReference type="PANTHER" id="PTHR13115">
    <property type="entry name" value="RNA POLYMERASE-ASSOCIATED PROTEIN RTF1 HOMOLOG"/>
    <property type="match status" value="1"/>
</dbReference>
<feature type="compositionally biased region" description="Acidic residues" evidence="5">
    <location>
        <begin position="179"/>
        <end position="189"/>
    </location>
</feature>
<keyword evidence="8" id="KW-1185">Reference proteome</keyword>
<evidence type="ECO:0000313" key="8">
    <source>
        <dbReference type="Proteomes" id="UP000076738"/>
    </source>
</evidence>
<dbReference type="AlphaFoldDB" id="A0A167G2G2"/>
<feature type="compositionally biased region" description="Polar residues" evidence="5">
    <location>
        <begin position="402"/>
        <end position="416"/>
    </location>
</feature>
<dbReference type="EMBL" id="KV417352">
    <property type="protein sequence ID" value="KZO90106.1"/>
    <property type="molecule type" value="Genomic_DNA"/>
</dbReference>
<reference evidence="7 8" key="1">
    <citation type="journal article" date="2016" name="Mol. Biol. Evol.">
        <title>Comparative Genomics of Early-Diverging Mushroom-Forming Fungi Provides Insights into the Origins of Lignocellulose Decay Capabilities.</title>
        <authorList>
            <person name="Nagy L.G."/>
            <person name="Riley R."/>
            <person name="Tritt A."/>
            <person name="Adam C."/>
            <person name="Daum C."/>
            <person name="Floudas D."/>
            <person name="Sun H."/>
            <person name="Yadav J.S."/>
            <person name="Pangilinan J."/>
            <person name="Larsson K.H."/>
            <person name="Matsuura K."/>
            <person name="Barry K."/>
            <person name="Labutti K."/>
            <person name="Kuo R."/>
            <person name="Ohm R.A."/>
            <person name="Bhattacharya S.S."/>
            <person name="Shirouzu T."/>
            <person name="Yoshinaga Y."/>
            <person name="Martin F.M."/>
            <person name="Grigoriev I.V."/>
            <person name="Hibbett D.S."/>
        </authorList>
    </citation>
    <scope>NUCLEOTIDE SEQUENCE [LARGE SCALE GENOMIC DNA]</scope>
    <source>
        <strain evidence="7 8">TUFC12733</strain>
    </source>
</reference>
<dbReference type="Pfam" id="PF03126">
    <property type="entry name" value="Plus-3"/>
    <property type="match status" value="1"/>
</dbReference>
<evidence type="ECO:0000313" key="7">
    <source>
        <dbReference type="EMBL" id="KZO90106.1"/>
    </source>
</evidence>
<dbReference type="GO" id="GO:0003677">
    <property type="term" value="F:DNA binding"/>
    <property type="evidence" value="ECO:0007669"/>
    <property type="project" value="InterPro"/>
</dbReference>
<dbReference type="PANTHER" id="PTHR13115:SF8">
    <property type="entry name" value="RNA POLYMERASE-ASSOCIATED PROTEIN RTF1 HOMOLOG"/>
    <property type="match status" value="1"/>
</dbReference>
<evidence type="ECO:0000256" key="3">
    <source>
        <dbReference type="ARBA" id="ARBA00023163"/>
    </source>
</evidence>
<evidence type="ECO:0000256" key="1">
    <source>
        <dbReference type="ARBA" id="ARBA00004123"/>
    </source>
</evidence>
<dbReference type="GO" id="GO:0016593">
    <property type="term" value="C:Cdc73/Paf1 complex"/>
    <property type="evidence" value="ECO:0007669"/>
    <property type="project" value="TreeGrafter"/>
</dbReference>
<dbReference type="InterPro" id="IPR004343">
    <property type="entry name" value="Plus-3_dom"/>
</dbReference>
<evidence type="ECO:0000259" key="6">
    <source>
        <dbReference type="PROSITE" id="PS51360"/>
    </source>
</evidence>
<dbReference type="SUPFAM" id="SSF159042">
    <property type="entry name" value="Plus3-like"/>
    <property type="match status" value="1"/>
</dbReference>
<dbReference type="InterPro" id="IPR036128">
    <property type="entry name" value="Plus3-like_sf"/>
</dbReference>
<evidence type="ECO:0000256" key="5">
    <source>
        <dbReference type="SAM" id="MobiDB-lite"/>
    </source>
</evidence>
<feature type="compositionally biased region" description="Basic and acidic residues" evidence="5">
    <location>
        <begin position="193"/>
        <end position="212"/>
    </location>
</feature>
<dbReference type="Proteomes" id="UP000076738">
    <property type="component" value="Unassembled WGS sequence"/>
</dbReference>
<organism evidence="7 8">
    <name type="scientific">Calocera viscosa (strain TUFC12733)</name>
    <dbReference type="NCBI Taxonomy" id="1330018"/>
    <lineage>
        <taxon>Eukaryota</taxon>
        <taxon>Fungi</taxon>
        <taxon>Dikarya</taxon>
        <taxon>Basidiomycota</taxon>
        <taxon>Agaricomycotina</taxon>
        <taxon>Dacrymycetes</taxon>
        <taxon>Dacrymycetales</taxon>
        <taxon>Dacrymycetaceae</taxon>
        <taxon>Calocera</taxon>
    </lineage>
</organism>
<feature type="region of interest" description="Disordered" evidence="5">
    <location>
        <begin position="1"/>
        <end position="74"/>
    </location>
</feature>
<evidence type="ECO:0000256" key="4">
    <source>
        <dbReference type="ARBA" id="ARBA00023242"/>
    </source>
</evidence>
<feature type="region of interest" description="Disordered" evidence="5">
    <location>
        <begin position="116"/>
        <end position="212"/>
    </location>
</feature>
<dbReference type="SMART" id="SM00719">
    <property type="entry name" value="Plus3"/>
    <property type="match status" value="1"/>
</dbReference>
<feature type="compositionally biased region" description="Basic and acidic residues" evidence="5">
    <location>
        <begin position="161"/>
        <end position="170"/>
    </location>
</feature>
<accession>A0A167G2G2</accession>
<feature type="compositionally biased region" description="Acidic residues" evidence="5">
    <location>
        <begin position="46"/>
        <end position="55"/>
    </location>
</feature>
<dbReference type="PROSITE" id="PS51360">
    <property type="entry name" value="PLUS3"/>
    <property type="match status" value="1"/>
</dbReference>